<comment type="caution">
    <text evidence="3">The sequence shown here is derived from an EMBL/GenBank/DDBJ whole genome shotgun (WGS) entry which is preliminary data.</text>
</comment>
<dbReference type="OrthoDB" id="5066999at2"/>
<evidence type="ECO:0000313" key="4">
    <source>
        <dbReference type="Proteomes" id="UP000433652"/>
    </source>
</evidence>
<dbReference type="RefSeq" id="WP_159793447.1">
    <property type="nucleotide sequence ID" value="NZ_WTYM01000033.1"/>
</dbReference>
<evidence type="ECO:0000256" key="2">
    <source>
        <dbReference type="SAM" id="SignalP"/>
    </source>
</evidence>
<proteinExistence type="predicted"/>
<accession>A0A6I4ST94</accession>
<dbReference type="InterPro" id="IPR006311">
    <property type="entry name" value="TAT_signal"/>
</dbReference>
<sequence>MNKAIVRRAMLAGSGAVLAMAAAADARPVFIEFEGVKGEAGAAADDGHKEWIPILSLRIAGEKPSGINVAVGDVTGDGTSDARPAKPPRVPKSGDVTLKRGIADTTESGADSGAAPATGTSYGPVITIKPKGEHSGPPDVKGPDDGPVPIGLLLPAVQKVREASVPRPRGKGCTGQQRMRATPILEDASGATGTIMDGQVTACSAETITFTFSKIEWD</sequence>
<dbReference type="EMBL" id="WTYM01000033">
    <property type="protein sequence ID" value="MXO59231.1"/>
    <property type="molecule type" value="Genomic_DNA"/>
</dbReference>
<feature type="signal peptide" evidence="2">
    <location>
        <begin position="1"/>
        <end position="19"/>
    </location>
</feature>
<gene>
    <name evidence="3" type="ORF">GRI89_06725</name>
</gene>
<feature type="chain" id="PRO_5026211949" evidence="2">
    <location>
        <begin position="20"/>
        <end position="218"/>
    </location>
</feature>
<protein>
    <submittedName>
        <fullName evidence="3">Uncharacterized protein</fullName>
    </submittedName>
</protein>
<organism evidence="3 4">
    <name type="scientific">Croceibacterium salegens</name>
    <dbReference type="NCBI Taxonomy" id="1737568"/>
    <lineage>
        <taxon>Bacteria</taxon>
        <taxon>Pseudomonadati</taxon>
        <taxon>Pseudomonadota</taxon>
        <taxon>Alphaproteobacteria</taxon>
        <taxon>Sphingomonadales</taxon>
        <taxon>Erythrobacteraceae</taxon>
        <taxon>Croceibacterium</taxon>
    </lineage>
</organism>
<evidence type="ECO:0000256" key="1">
    <source>
        <dbReference type="SAM" id="MobiDB-lite"/>
    </source>
</evidence>
<evidence type="ECO:0000313" key="3">
    <source>
        <dbReference type="EMBL" id="MXO59231.1"/>
    </source>
</evidence>
<keyword evidence="4" id="KW-1185">Reference proteome</keyword>
<dbReference type="AlphaFoldDB" id="A0A6I4ST94"/>
<keyword evidence="2" id="KW-0732">Signal</keyword>
<dbReference type="PROSITE" id="PS51318">
    <property type="entry name" value="TAT"/>
    <property type="match status" value="1"/>
</dbReference>
<reference evidence="3 4" key="1">
    <citation type="submission" date="2019-12" db="EMBL/GenBank/DDBJ databases">
        <title>Genomic-based taxomic classification of the family Erythrobacteraceae.</title>
        <authorList>
            <person name="Xu L."/>
        </authorList>
    </citation>
    <scope>NUCLEOTIDE SEQUENCE [LARGE SCALE GENOMIC DNA]</scope>
    <source>
        <strain evidence="3 4">MCCC 1K01500</strain>
    </source>
</reference>
<dbReference type="Proteomes" id="UP000433652">
    <property type="component" value="Unassembled WGS sequence"/>
</dbReference>
<feature type="region of interest" description="Disordered" evidence="1">
    <location>
        <begin position="73"/>
        <end position="96"/>
    </location>
</feature>
<name>A0A6I4ST94_9SPHN</name>